<dbReference type="SUPFAM" id="SSF48317">
    <property type="entry name" value="Acid phosphatase/Vanadium-dependent haloperoxidase"/>
    <property type="match status" value="1"/>
</dbReference>
<organism evidence="8 9">
    <name type="scientific">Pseudaeromonas sharmana</name>
    <dbReference type="NCBI Taxonomy" id="328412"/>
    <lineage>
        <taxon>Bacteria</taxon>
        <taxon>Pseudomonadati</taxon>
        <taxon>Pseudomonadota</taxon>
        <taxon>Gammaproteobacteria</taxon>
        <taxon>Aeromonadales</taxon>
        <taxon>Aeromonadaceae</taxon>
        <taxon>Pseudaeromonas</taxon>
    </lineage>
</organism>
<evidence type="ECO:0000313" key="8">
    <source>
        <dbReference type="EMBL" id="MFC3913263.1"/>
    </source>
</evidence>
<dbReference type="Gene3D" id="1.20.144.10">
    <property type="entry name" value="Phosphatidic acid phosphatase type 2/haloperoxidase"/>
    <property type="match status" value="1"/>
</dbReference>
<dbReference type="InterPro" id="IPR036938">
    <property type="entry name" value="PAP2/HPO_sf"/>
</dbReference>
<dbReference type="CDD" id="cd02883">
    <property type="entry name" value="NUDIX_Hydrolase"/>
    <property type="match status" value="1"/>
</dbReference>
<feature type="transmembrane region" description="Helical" evidence="6">
    <location>
        <begin position="305"/>
        <end position="322"/>
    </location>
</feature>
<dbReference type="Pfam" id="PF00293">
    <property type="entry name" value="NUDIX"/>
    <property type="match status" value="1"/>
</dbReference>
<gene>
    <name evidence="8" type="ORF">ACFOSS_07280</name>
</gene>
<dbReference type="InterPro" id="IPR000086">
    <property type="entry name" value="NUDIX_hydrolase_dom"/>
</dbReference>
<keyword evidence="6" id="KW-0472">Membrane</keyword>
<dbReference type="PANTHER" id="PTHR14969:SF13">
    <property type="entry name" value="AT30094P"/>
    <property type="match status" value="1"/>
</dbReference>
<dbReference type="InterPro" id="IPR020476">
    <property type="entry name" value="Nudix_hydrolase"/>
</dbReference>
<dbReference type="PANTHER" id="PTHR14969">
    <property type="entry name" value="SPHINGOSINE-1-PHOSPHATE PHOSPHOHYDROLASE"/>
    <property type="match status" value="1"/>
</dbReference>
<evidence type="ECO:0000256" key="3">
    <source>
        <dbReference type="ARBA" id="ARBA00022801"/>
    </source>
</evidence>
<comment type="caution">
    <text evidence="8">The sequence shown here is derived from an EMBL/GenBank/DDBJ whole genome shotgun (WGS) entry which is preliminary data.</text>
</comment>
<feature type="transmembrane region" description="Helical" evidence="6">
    <location>
        <begin position="435"/>
        <end position="457"/>
    </location>
</feature>
<evidence type="ECO:0000256" key="5">
    <source>
        <dbReference type="ARBA" id="ARBA00047594"/>
    </source>
</evidence>
<dbReference type="InterPro" id="IPR000326">
    <property type="entry name" value="PAP2/HPO"/>
</dbReference>
<dbReference type="EMBL" id="JBHSAF010000006">
    <property type="protein sequence ID" value="MFC3913263.1"/>
    <property type="molecule type" value="Genomic_DNA"/>
</dbReference>
<accession>A0ABV8CMA3</accession>
<feature type="transmembrane region" description="Helical" evidence="6">
    <location>
        <begin position="242"/>
        <end position="260"/>
    </location>
</feature>
<dbReference type="PROSITE" id="PS00893">
    <property type="entry name" value="NUDIX_BOX"/>
    <property type="match status" value="1"/>
</dbReference>
<dbReference type="RefSeq" id="WP_377151534.1">
    <property type="nucleotide sequence ID" value="NZ_JBHSAF010000006.1"/>
</dbReference>
<dbReference type="SUPFAM" id="SSF55811">
    <property type="entry name" value="Nudix"/>
    <property type="match status" value="1"/>
</dbReference>
<evidence type="ECO:0000256" key="6">
    <source>
        <dbReference type="SAM" id="Phobius"/>
    </source>
</evidence>
<sequence>MSVIVFTRVDHPILTMPLLLLLFLLLPPPSHAEPVPPATPLRFAACVIKVENRLLQVQDRLSGRYALPGGYIEAGETPEQAALRELYEETGLHASAVQRLVPDYVGGAFFACQTQSPLRWISASGDVDILAAPHLGREIIRARLLDPEQLPEDSRQRFSDQLPRLQPELAHIAISQAEDVTDFRDHAHDWQRWELYWLERWHGWSGHWPGWIFSNLFGSLPFWLCCVPLWRWRFGNEGARQMLTGGAVLLFLVELAKAAFAQPRPFHFIPELAGQFPAGYGMPSGHTAQALFFCLLLGQQAKWPMYWRGLFAAAATLTVAMGRTASGAHFFSDTLAGMALALSALTLLPQIQNRNRPATCWLLASLVGAAAWHYQSQPLLCLFGACCGGALAGILPKKSARQGMSCPPAWITTGSALLIILSCLVLQHLLAKVGLGSVTLLACQTLLWSGLAGYLWWSVSGGAKPAHRA</sequence>
<dbReference type="InterPro" id="IPR015797">
    <property type="entry name" value="NUDIX_hydrolase-like_dom_sf"/>
</dbReference>
<dbReference type="InterPro" id="IPR020084">
    <property type="entry name" value="NUDIX_hydrolase_CS"/>
</dbReference>
<evidence type="ECO:0000313" key="9">
    <source>
        <dbReference type="Proteomes" id="UP001595692"/>
    </source>
</evidence>
<dbReference type="Gene3D" id="3.90.79.10">
    <property type="entry name" value="Nucleoside Triphosphate Pyrophosphohydrolase"/>
    <property type="match status" value="1"/>
</dbReference>
<comment type="cofactor">
    <cofactor evidence="1">
        <name>Mg(2+)</name>
        <dbReference type="ChEBI" id="CHEBI:18420"/>
    </cofactor>
</comment>
<keyword evidence="6" id="KW-1133">Transmembrane helix</keyword>
<evidence type="ECO:0000256" key="1">
    <source>
        <dbReference type="ARBA" id="ARBA00001946"/>
    </source>
</evidence>
<dbReference type="SMART" id="SM00014">
    <property type="entry name" value="acidPPc"/>
    <property type="match status" value="1"/>
</dbReference>
<feature type="transmembrane region" description="Helical" evidence="6">
    <location>
        <begin position="280"/>
        <end position="298"/>
    </location>
</feature>
<feature type="transmembrane region" description="Helical" evidence="6">
    <location>
        <begin position="379"/>
        <end position="396"/>
    </location>
</feature>
<comment type="catalytic activity">
    <reaction evidence="5">
        <text>di-trans,octa-cis-undecaprenyl diphosphate + H2O = di-trans,octa-cis-undecaprenyl phosphate + phosphate + H(+)</text>
        <dbReference type="Rhea" id="RHEA:28094"/>
        <dbReference type="ChEBI" id="CHEBI:15377"/>
        <dbReference type="ChEBI" id="CHEBI:15378"/>
        <dbReference type="ChEBI" id="CHEBI:43474"/>
        <dbReference type="ChEBI" id="CHEBI:58405"/>
        <dbReference type="ChEBI" id="CHEBI:60392"/>
        <dbReference type="EC" id="3.6.1.27"/>
    </reaction>
</comment>
<evidence type="ECO:0000259" key="7">
    <source>
        <dbReference type="PROSITE" id="PS51462"/>
    </source>
</evidence>
<name>A0ABV8CMA3_9GAMM</name>
<evidence type="ECO:0000256" key="2">
    <source>
        <dbReference type="ARBA" id="ARBA00012374"/>
    </source>
</evidence>
<dbReference type="Pfam" id="PF01569">
    <property type="entry name" value="PAP2"/>
    <property type="match status" value="1"/>
</dbReference>
<dbReference type="Proteomes" id="UP001595692">
    <property type="component" value="Unassembled WGS sequence"/>
</dbReference>
<dbReference type="EC" id="3.6.1.27" evidence="2"/>
<feature type="transmembrane region" description="Helical" evidence="6">
    <location>
        <begin position="408"/>
        <end position="429"/>
    </location>
</feature>
<reference evidence="9" key="1">
    <citation type="journal article" date="2019" name="Int. J. Syst. Evol. Microbiol.">
        <title>The Global Catalogue of Microorganisms (GCM) 10K type strain sequencing project: providing services to taxonomists for standard genome sequencing and annotation.</title>
        <authorList>
            <consortium name="The Broad Institute Genomics Platform"/>
            <consortium name="The Broad Institute Genome Sequencing Center for Infectious Disease"/>
            <person name="Wu L."/>
            <person name="Ma J."/>
        </authorList>
    </citation>
    <scope>NUCLEOTIDE SEQUENCE [LARGE SCALE GENOMIC DNA]</scope>
    <source>
        <strain evidence="9">CCUG 54939</strain>
    </source>
</reference>
<keyword evidence="3" id="KW-0378">Hydrolase</keyword>
<feature type="transmembrane region" description="Helical" evidence="6">
    <location>
        <begin position="208"/>
        <end position="230"/>
    </location>
</feature>
<dbReference type="CDD" id="cd01610">
    <property type="entry name" value="PAP2_like"/>
    <property type="match status" value="1"/>
</dbReference>
<feature type="domain" description="Nudix hydrolase" evidence="7">
    <location>
        <begin position="38"/>
        <end position="171"/>
    </location>
</feature>
<keyword evidence="9" id="KW-1185">Reference proteome</keyword>
<evidence type="ECO:0000256" key="4">
    <source>
        <dbReference type="ARBA" id="ARBA00032707"/>
    </source>
</evidence>
<dbReference type="PROSITE" id="PS51462">
    <property type="entry name" value="NUDIX"/>
    <property type="match status" value="1"/>
</dbReference>
<dbReference type="PRINTS" id="PR00502">
    <property type="entry name" value="NUDIXFAMILY"/>
</dbReference>
<protein>
    <recommendedName>
        <fullName evidence="2">undecaprenyl-diphosphate phosphatase</fullName>
        <ecNumber evidence="2">3.6.1.27</ecNumber>
    </recommendedName>
    <alternativeName>
        <fullName evidence="4">Undecaprenyl pyrophosphate phosphatase</fullName>
    </alternativeName>
</protein>
<proteinExistence type="predicted"/>
<keyword evidence="6" id="KW-0812">Transmembrane</keyword>